<feature type="chain" id="PRO_5045297800" evidence="3">
    <location>
        <begin position="36"/>
        <end position="375"/>
    </location>
</feature>
<dbReference type="RefSeq" id="WP_234750294.1">
    <property type="nucleotide sequence ID" value="NZ_BAAAWN010000001.1"/>
</dbReference>
<protein>
    <submittedName>
        <fullName evidence="5">Sugar ABC transporter substrate-binding protein</fullName>
    </submittedName>
</protein>
<comment type="subcellular location">
    <subcellularLocation>
        <location evidence="1">Cell envelope</location>
    </subcellularLocation>
</comment>
<name>A0ABV5Y4Q6_ARTRM</name>
<sequence length="375" mass="39744">MQHKLDWQASATSAQRARSRALLSILGVAAALALAACGNGSGSGQAASDSKRIAVFQPTNTNNYTVTEIKGAVDAAKSNGYEVDVFDSEFDAAKQASQVQQATDAKRYDGFVIMASGAPGTVCTQIQNAMRAGIRVAMINQPACDPAYGQNEYANPMKGTSFTGWQSPKLFQEYFEAAFKANPEGGEYAVIAPPAAHQNFGRVKAALDAVAAKHPQWTSVGFVPGDYLTNTALAKTAGVIAAHPNLKLLFSLYSGMTDGAYAALSSAGHADTVKIIDWVSEVQGYARIKSGVYQIGFTGLPYEEGYRGTQSVIAQITGKDEFQGVPAFGFIDLSKDPKVAKLGFEVKATNVEQFQNAGFPELPDQPATLKVANPF</sequence>
<dbReference type="InterPro" id="IPR025997">
    <property type="entry name" value="SBP_2_dom"/>
</dbReference>
<feature type="domain" description="Periplasmic binding protein" evidence="4">
    <location>
        <begin position="53"/>
        <end position="319"/>
    </location>
</feature>
<dbReference type="CDD" id="cd01536">
    <property type="entry name" value="PBP1_ABC_sugar_binding-like"/>
    <property type="match status" value="1"/>
</dbReference>
<dbReference type="PANTHER" id="PTHR30036:SF7">
    <property type="entry name" value="ABC TRANSPORTER PERIPLASMIC-BINDING PROTEIN YPHF"/>
    <property type="match status" value="1"/>
</dbReference>
<evidence type="ECO:0000259" key="4">
    <source>
        <dbReference type="Pfam" id="PF13407"/>
    </source>
</evidence>
<dbReference type="PANTHER" id="PTHR30036">
    <property type="entry name" value="D-XYLOSE-BINDING PERIPLASMIC PROTEIN"/>
    <property type="match status" value="1"/>
</dbReference>
<dbReference type="InterPro" id="IPR050555">
    <property type="entry name" value="Bact_Solute-Bind_Prot2"/>
</dbReference>
<dbReference type="SUPFAM" id="SSF53822">
    <property type="entry name" value="Periplasmic binding protein-like I"/>
    <property type="match status" value="1"/>
</dbReference>
<evidence type="ECO:0000256" key="1">
    <source>
        <dbReference type="ARBA" id="ARBA00004196"/>
    </source>
</evidence>
<accession>A0ABV5Y4Q6</accession>
<dbReference type="Proteomes" id="UP001589702">
    <property type="component" value="Unassembled WGS sequence"/>
</dbReference>
<keyword evidence="3" id="KW-0732">Signal</keyword>
<dbReference type="InterPro" id="IPR028082">
    <property type="entry name" value="Peripla_BP_I"/>
</dbReference>
<evidence type="ECO:0000313" key="5">
    <source>
        <dbReference type="EMBL" id="MFB9821982.1"/>
    </source>
</evidence>
<gene>
    <name evidence="5" type="ORF">ACFFP1_21130</name>
</gene>
<comment type="caution">
    <text evidence="5">The sequence shown here is derived from an EMBL/GenBank/DDBJ whole genome shotgun (WGS) entry which is preliminary data.</text>
</comment>
<evidence type="ECO:0000256" key="2">
    <source>
        <dbReference type="ARBA" id="ARBA00007639"/>
    </source>
</evidence>
<reference evidence="5 6" key="1">
    <citation type="submission" date="2024-09" db="EMBL/GenBank/DDBJ databases">
        <authorList>
            <person name="Sun Q."/>
            <person name="Mori K."/>
        </authorList>
    </citation>
    <scope>NUCLEOTIDE SEQUENCE [LARGE SCALE GENOMIC DNA]</scope>
    <source>
        <strain evidence="5 6">JCM 1334</strain>
    </source>
</reference>
<evidence type="ECO:0000313" key="6">
    <source>
        <dbReference type="Proteomes" id="UP001589702"/>
    </source>
</evidence>
<proteinExistence type="inferred from homology"/>
<comment type="similarity">
    <text evidence="2">Belongs to the bacterial solute-binding protein 2 family.</text>
</comment>
<organism evidence="5 6">
    <name type="scientific">Arthrobacter ramosus</name>
    <dbReference type="NCBI Taxonomy" id="1672"/>
    <lineage>
        <taxon>Bacteria</taxon>
        <taxon>Bacillati</taxon>
        <taxon>Actinomycetota</taxon>
        <taxon>Actinomycetes</taxon>
        <taxon>Micrococcales</taxon>
        <taxon>Micrococcaceae</taxon>
        <taxon>Arthrobacter</taxon>
    </lineage>
</organism>
<evidence type="ECO:0000256" key="3">
    <source>
        <dbReference type="SAM" id="SignalP"/>
    </source>
</evidence>
<keyword evidence="6" id="KW-1185">Reference proteome</keyword>
<dbReference type="EMBL" id="JBHMBC010000039">
    <property type="protein sequence ID" value="MFB9821982.1"/>
    <property type="molecule type" value="Genomic_DNA"/>
</dbReference>
<dbReference type="Gene3D" id="3.40.50.2300">
    <property type="match status" value="2"/>
</dbReference>
<feature type="signal peptide" evidence="3">
    <location>
        <begin position="1"/>
        <end position="35"/>
    </location>
</feature>
<dbReference type="Pfam" id="PF13407">
    <property type="entry name" value="Peripla_BP_4"/>
    <property type="match status" value="1"/>
</dbReference>